<gene>
    <name evidence="1" type="ORF">IDH44_23055</name>
</gene>
<evidence type="ECO:0000313" key="2">
    <source>
        <dbReference type="Proteomes" id="UP000621560"/>
    </source>
</evidence>
<dbReference type="Proteomes" id="UP000621560">
    <property type="component" value="Unassembled WGS sequence"/>
</dbReference>
<sequence>MKAGTKEAVRRIIGQQDADRVFEAYLERSRAGMHRHMMRKAKGHTRAVAAFDGVHEGRATAAYYAAASYLGRMDEAEGLALLRELALLQVVEVGHPQRGGFRWYREETEIDDTNAAFFILMPLAALALSAPEAIPAAHDAELRRMFGAAIDWFAHECAHPKLFYPNKTVSDGALLLALSTLVRDEEGLAGAARYFVRWLDYTERRGWGWGENTSTGYGKVMLDAFQLALLAWDGREPELAGQLRARRDELLELARFHGGREYVPSIRGYNFEGQIMKPSLTNLYAGVRCWELEVTGHIEGFVLSLLLYEALLPQAEPDEPIMSADPTRLLPAAAQLPVPRTRRVRIFDDVYACTWIGANGRLGTVSRFPAMPGSYHWPTWGLGWQSMPVSWLAEDGQLSFLRLRATQDGRERTHPADGYHGAYLSPGLLAGDGLPEPETACVQRGPVAIVHRSIAHLAHSVSELADEWLIPRYAGAVRQVPARLKTAWTETAIPTHAVPRSIETEGGAWTVLDFPRCCVAVLGLSYIACGEERAQLTAIETTRQEDGALRLTRHWYRGEARLHRQHRVDHAWVVVMLDDRPDPAELAARLERIEVSDRRTTDGELPRSDPFMLREIAVRESGEEALLLRIDPYDACGHRYCGS</sequence>
<proteinExistence type="predicted"/>
<dbReference type="AlphaFoldDB" id="A0A927GU83"/>
<accession>A0A927GU83</accession>
<name>A0A927GU83_9BACL</name>
<protein>
    <submittedName>
        <fullName evidence="1">Uncharacterized protein</fullName>
    </submittedName>
</protein>
<keyword evidence="2" id="KW-1185">Reference proteome</keyword>
<comment type="caution">
    <text evidence="1">The sequence shown here is derived from an EMBL/GenBank/DDBJ whole genome shotgun (WGS) entry which is preliminary data.</text>
</comment>
<reference evidence="1" key="1">
    <citation type="submission" date="2020-09" db="EMBL/GenBank/DDBJ databases">
        <title>A novel bacterium of genus Paenibacillus, isolated from South China Sea.</title>
        <authorList>
            <person name="Huang H."/>
            <person name="Mo K."/>
            <person name="Hu Y."/>
        </authorList>
    </citation>
    <scope>NUCLEOTIDE SEQUENCE</scope>
    <source>
        <strain evidence="1">IB182496</strain>
    </source>
</reference>
<dbReference type="EMBL" id="JACXIZ010000053">
    <property type="protein sequence ID" value="MBD2848086.1"/>
    <property type="molecule type" value="Genomic_DNA"/>
</dbReference>
<dbReference type="RefSeq" id="WP_190921187.1">
    <property type="nucleotide sequence ID" value="NZ_JACXIZ010000053.1"/>
</dbReference>
<evidence type="ECO:0000313" key="1">
    <source>
        <dbReference type="EMBL" id="MBD2848086.1"/>
    </source>
</evidence>
<organism evidence="1 2">
    <name type="scientific">Paenibacillus sabuli</name>
    <dbReference type="NCBI Taxonomy" id="2772509"/>
    <lineage>
        <taxon>Bacteria</taxon>
        <taxon>Bacillati</taxon>
        <taxon>Bacillota</taxon>
        <taxon>Bacilli</taxon>
        <taxon>Bacillales</taxon>
        <taxon>Paenibacillaceae</taxon>
        <taxon>Paenibacillus</taxon>
    </lineage>
</organism>